<protein>
    <submittedName>
        <fullName evidence="1">Uncharacterized protein</fullName>
    </submittedName>
</protein>
<keyword evidence="2" id="KW-1185">Reference proteome</keyword>
<reference evidence="1 2" key="1">
    <citation type="submission" date="2008-07" db="EMBL/GenBank/DDBJ databases">
        <authorList>
            <person name="El-Sayed N."/>
            <person name="Caler E."/>
            <person name="Inman J."/>
            <person name="Amedeo P."/>
            <person name="Hass B."/>
            <person name="Wortman J."/>
        </authorList>
    </citation>
    <scope>NUCLEOTIDE SEQUENCE [LARGE SCALE GENOMIC DNA]</scope>
    <source>
        <strain evidence="2">ATCC 50983 / TXsc</strain>
    </source>
</reference>
<dbReference type="InParanoid" id="C5KEE5"/>
<accession>C5KEE5</accession>
<organism evidence="2">
    <name type="scientific">Perkinsus marinus (strain ATCC 50983 / TXsc)</name>
    <dbReference type="NCBI Taxonomy" id="423536"/>
    <lineage>
        <taxon>Eukaryota</taxon>
        <taxon>Sar</taxon>
        <taxon>Alveolata</taxon>
        <taxon>Perkinsozoa</taxon>
        <taxon>Perkinsea</taxon>
        <taxon>Perkinsida</taxon>
        <taxon>Perkinsidae</taxon>
        <taxon>Perkinsus</taxon>
    </lineage>
</organism>
<dbReference type="GeneID" id="9053205"/>
<evidence type="ECO:0000313" key="2">
    <source>
        <dbReference type="Proteomes" id="UP000007800"/>
    </source>
</evidence>
<dbReference type="AlphaFoldDB" id="C5KEE5"/>
<name>C5KEE5_PERM5</name>
<dbReference type="Proteomes" id="UP000007800">
    <property type="component" value="Unassembled WGS sequence"/>
</dbReference>
<gene>
    <name evidence="1" type="ORF">Pmar_PMAR009517</name>
</gene>
<sequence length="225" mass="24476">MSDHNIAPWDTAEAVATMRNTTMVVDEIRADVILELSEQAPLPDDGDSVIAPMPKDDEPDIPPDALMEIPYHEMKVMITTPQYRGVPRGGLIISNSAKRVASALLTDPEPSPVFSFRDKVPDPSKSDFLLLLSSIRRRGPAIHMLSLGEVAVLGKDLECIAALVDLLDDGYVYACDFGELRFTTYAIITLLKAIRGDNANSPPPTNLAFVFLDSARENGGFFSSG</sequence>
<proteinExistence type="predicted"/>
<evidence type="ECO:0000313" key="1">
    <source>
        <dbReference type="EMBL" id="EER17083.1"/>
    </source>
</evidence>
<dbReference type="EMBL" id="GG672330">
    <property type="protein sequence ID" value="EER17083.1"/>
    <property type="molecule type" value="Genomic_DNA"/>
</dbReference>
<dbReference type="RefSeq" id="XP_002785287.1">
    <property type="nucleotide sequence ID" value="XM_002785241.1"/>
</dbReference>